<evidence type="ECO:0000313" key="1">
    <source>
        <dbReference type="EMBL" id="KAJ3549127.1"/>
    </source>
</evidence>
<dbReference type="Proteomes" id="UP001148629">
    <property type="component" value="Unassembled WGS sequence"/>
</dbReference>
<gene>
    <name evidence="1" type="ORF">NM208_g664</name>
</gene>
<reference evidence="1" key="1">
    <citation type="submission" date="2022-08" db="EMBL/GenBank/DDBJ databases">
        <title>Genome Sequence of Fusarium decemcellulare.</title>
        <authorList>
            <person name="Buettner E."/>
        </authorList>
    </citation>
    <scope>NUCLEOTIDE SEQUENCE</scope>
    <source>
        <strain evidence="1">Babe19</strain>
    </source>
</reference>
<protein>
    <submittedName>
        <fullName evidence="1">Uncharacterized protein</fullName>
    </submittedName>
</protein>
<sequence>MSNLYDKNAHIHDGQHENGVHSHNMVPVLDQPLHKPRKLKVVCVGAGFSGLMLAYKWKYEYHMDDFVDLTIYEKNSDVGGTWLENRYPGVACDVPAHIYTFSFEPNPDWSSFYASGPEIWEYIKRTTAKYNLDERVQFNSKVVSTLWDDMKGKWIIKVQQDEIVTQDEAEIVINGSGFLNKWKWPDIKGLESFRGSILHSASWDASLNWTGKRVAVIGNGSSAIQIVPQMQPDAARIVNYVRNPTWISSNYAAEFTPDGKNFEYTEEQKESLRKDPEILWAMRKDIEHGFNAFFYALLEDSPQQKAVYKEFRKTMEERLNHNPELMAKLIPSWKVGCRRLTPGDGYLEALQAPNATVEFSEIQEITENGIKTVKSTEEFDIIVCATGFDVSFSTSWELRGKDGICLTEQWREQPEAYFGICVPNMPNYFIFNGPNSPVGHGSLLAVMEWTADWILKWCRKIASQDIRSICVSSEATDDYNVYSQEFMKKTVWSSGCLSWYKNEHGRVTAMYAGSILHYKEMLESFRTEDFHFEYDGSNRFRFMGNVPNMKYGPICFTKILGVNDGNDVPAKEKVSLAIGENPRNASLTLPPAPTAPGGPLGLAMLTRNFWRPGRELKIGFQGGSTWQKDKVKQHAPEWTKYANIKFTFVNSGEVDILISFRPNLGSWSYLGTDSSFFSSKKEPSMNLGWINDNQTEDDLRSVILHEFGHALGAVHEHESPYAKIPWNKEQVYKDLGEPPNEWDKETVDRNMFTLYTLQETQATDFDPESVMLYFFPASWTTNGKGTNYNTRLSKSDQEYIRFCYPPDAYDAGQFSTMEIRPWDKPQLENNKVISYRQKYDVVPQIPVGITSLDISQSANIRIRALASDMTNEKFKASLQSWANTTLYSASMTFLEKSSRFSYIQTGVYNTQDTRPWNQPQLTQSKRINFTTPFKAPPKVITWLQSLDMDKNKNWRIKVYPTDIDNKGFTIHVDSWADSILYSAGVTWLAYPADQPGVTSGKFNTQDIRPWNRPQAENSGVFNFPKAFAKTPKVIMALDSLDYDHTKNLRVRLSTSSVTSTSITWHLQSWWDSVMYSSGASFFAWT</sequence>
<evidence type="ECO:0000313" key="2">
    <source>
        <dbReference type="Proteomes" id="UP001148629"/>
    </source>
</evidence>
<organism evidence="1 2">
    <name type="scientific">Fusarium decemcellulare</name>
    <dbReference type="NCBI Taxonomy" id="57161"/>
    <lineage>
        <taxon>Eukaryota</taxon>
        <taxon>Fungi</taxon>
        <taxon>Dikarya</taxon>
        <taxon>Ascomycota</taxon>
        <taxon>Pezizomycotina</taxon>
        <taxon>Sordariomycetes</taxon>
        <taxon>Hypocreomycetidae</taxon>
        <taxon>Hypocreales</taxon>
        <taxon>Nectriaceae</taxon>
        <taxon>Fusarium</taxon>
        <taxon>Fusarium decemcellulare species complex</taxon>
    </lineage>
</organism>
<keyword evidence="2" id="KW-1185">Reference proteome</keyword>
<dbReference type="EMBL" id="JANRMS010000030">
    <property type="protein sequence ID" value="KAJ3549127.1"/>
    <property type="molecule type" value="Genomic_DNA"/>
</dbReference>
<accession>A0ACC1SYX1</accession>
<proteinExistence type="predicted"/>
<name>A0ACC1SYX1_9HYPO</name>
<comment type="caution">
    <text evidence="1">The sequence shown here is derived from an EMBL/GenBank/DDBJ whole genome shotgun (WGS) entry which is preliminary data.</text>
</comment>